<proteinExistence type="predicted"/>
<accession>X1U6R8</accession>
<dbReference type="EMBL" id="BARW01016820">
    <property type="protein sequence ID" value="GAI95520.1"/>
    <property type="molecule type" value="Genomic_DNA"/>
</dbReference>
<comment type="caution">
    <text evidence="1">The sequence shown here is derived from an EMBL/GenBank/DDBJ whole genome shotgun (WGS) entry which is preliminary data.</text>
</comment>
<gene>
    <name evidence="1" type="ORF">S12H4_29193</name>
</gene>
<sequence>MGSDRHFYISIEIRQDAGKSRLAWVCPTLSGLVPEHPATQSRKDCREFIFY</sequence>
<name>X1U6R8_9ZZZZ</name>
<evidence type="ECO:0000313" key="1">
    <source>
        <dbReference type="EMBL" id="GAI95520.1"/>
    </source>
</evidence>
<reference evidence="1" key="1">
    <citation type="journal article" date="2014" name="Front. Microbiol.">
        <title>High frequency of phylogenetically diverse reductive dehalogenase-homologous genes in deep subseafloor sedimentary metagenomes.</title>
        <authorList>
            <person name="Kawai M."/>
            <person name="Futagami T."/>
            <person name="Toyoda A."/>
            <person name="Takaki Y."/>
            <person name="Nishi S."/>
            <person name="Hori S."/>
            <person name="Arai W."/>
            <person name="Tsubouchi T."/>
            <person name="Morono Y."/>
            <person name="Uchiyama I."/>
            <person name="Ito T."/>
            <person name="Fujiyama A."/>
            <person name="Inagaki F."/>
            <person name="Takami H."/>
        </authorList>
    </citation>
    <scope>NUCLEOTIDE SEQUENCE</scope>
    <source>
        <strain evidence="1">Expedition CK06-06</strain>
    </source>
</reference>
<dbReference type="AlphaFoldDB" id="X1U6R8"/>
<organism evidence="1">
    <name type="scientific">marine sediment metagenome</name>
    <dbReference type="NCBI Taxonomy" id="412755"/>
    <lineage>
        <taxon>unclassified sequences</taxon>
        <taxon>metagenomes</taxon>
        <taxon>ecological metagenomes</taxon>
    </lineage>
</organism>
<protein>
    <submittedName>
        <fullName evidence="1">Uncharacterized protein</fullName>
    </submittedName>
</protein>